<comment type="caution">
    <text evidence="2">The sequence shown here is derived from an EMBL/GenBank/DDBJ whole genome shotgun (WGS) entry which is preliminary data.</text>
</comment>
<name>A0AA35RWK4_GEOBA</name>
<proteinExistence type="predicted"/>
<gene>
    <name evidence="2" type="ORF">GBAR_LOCUS11257</name>
</gene>
<organism evidence="2 3">
    <name type="scientific">Geodia barretti</name>
    <name type="common">Barrett's horny sponge</name>
    <dbReference type="NCBI Taxonomy" id="519541"/>
    <lineage>
        <taxon>Eukaryota</taxon>
        <taxon>Metazoa</taxon>
        <taxon>Porifera</taxon>
        <taxon>Demospongiae</taxon>
        <taxon>Heteroscleromorpha</taxon>
        <taxon>Tetractinellida</taxon>
        <taxon>Astrophorina</taxon>
        <taxon>Geodiidae</taxon>
        <taxon>Geodia</taxon>
    </lineage>
</organism>
<sequence length="75" mass="8837">MPEAIHALCCIFWCLRSTQSTRTDPTVRTTAVFSDLKNSQRWEYSRRNRIGIRLLFQLLIGRDAAIKVQNRQKKE</sequence>
<dbReference type="EMBL" id="CASHTH010001697">
    <property type="protein sequence ID" value="CAI8018562.1"/>
    <property type="molecule type" value="Genomic_DNA"/>
</dbReference>
<evidence type="ECO:0008006" key="4">
    <source>
        <dbReference type="Google" id="ProtNLM"/>
    </source>
</evidence>
<dbReference type="AlphaFoldDB" id="A0AA35RWK4"/>
<accession>A0AA35RWK4</accession>
<keyword evidence="1" id="KW-0732">Signal</keyword>
<reference evidence="2" key="1">
    <citation type="submission" date="2023-03" db="EMBL/GenBank/DDBJ databases">
        <authorList>
            <person name="Steffen K."/>
            <person name="Cardenas P."/>
        </authorList>
    </citation>
    <scope>NUCLEOTIDE SEQUENCE</scope>
</reference>
<protein>
    <recommendedName>
        <fullName evidence="4">Secreted protein</fullName>
    </recommendedName>
</protein>
<evidence type="ECO:0000256" key="1">
    <source>
        <dbReference type="SAM" id="SignalP"/>
    </source>
</evidence>
<keyword evidence="3" id="KW-1185">Reference proteome</keyword>
<feature type="signal peptide" evidence="1">
    <location>
        <begin position="1"/>
        <end position="20"/>
    </location>
</feature>
<dbReference type="Proteomes" id="UP001174909">
    <property type="component" value="Unassembled WGS sequence"/>
</dbReference>
<evidence type="ECO:0000313" key="2">
    <source>
        <dbReference type="EMBL" id="CAI8018562.1"/>
    </source>
</evidence>
<feature type="chain" id="PRO_5041418779" description="Secreted protein" evidence="1">
    <location>
        <begin position="21"/>
        <end position="75"/>
    </location>
</feature>
<evidence type="ECO:0000313" key="3">
    <source>
        <dbReference type="Proteomes" id="UP001174909"/>
    </source>
</evidence>